<feature type="transmembrane region" description="Helical" evidence="1">
    <location>
        <begin position="54"/>
        <end position="87"/>
    </location>
</feature>
<proteinExistence type="predicted"/>
<dbReference type="Proteomes" id="UP000838308">
    <property type="component" value="Unassembled WGS sequence"/>
</dbReference>
<dbReference type="Pfam" id="PF09991">
    <property type="entry name" value="DUF2232"/>
    <property type="match status" value="1"/>
</dbReference>
<keyword evidence="1" id="KW-0812">Transmembrane</keyword>
<evidence type="ECO:0000313" key="2">
    <source>
        <dbReference type="EMBL" id="CAH2714657.1"/>
    </source>
</evidence>
<dbReference type="RefSeq" id="WP_248734973.1">
    <property type="nucleotide sequence ID" value="NZ_CALBWS010000009.1"/>
</dbReference>
<dbReference type="EMBL" id="CALBWS010000009">
    <property type="protein sequence ID" value="CAH2714657.1"/>
    <property type="molecule type" value="Genomic_DNA"/>
</dbReference>
<feature type="transmembrane region" description="Helical" evidence="1">
    <location>
        <begin position="12"/>
        <end position="34"/>
    </location>
</feature>
<name>A0ABN8KN69_9BACI</name>
<accession>A0ABN8KN69</accession>
<keyword evidence="3" id="KW-1185">Reference proteome</keyword>
<protein>
    <recommendedName>
        <fullName evidence="4">DUF2232 domain-containing protein</fullName>
    </recommendedName>
</protein>
<organism evidence="2 3">
    <name type="scientific">Neobacillus rhizosphaerae</name>
    <dbReference type="NCBI Taxonomy" id="2880965"/>
    <lineage>
        <taxon>Bacteria</taxon>
        <taxon>Bacillati</taxon>
        <taxon>Bacillota</taxon>
        <taxon>Bacilli</taxon>
        <taxon>Bacillales</taxon>
        <taxon>Bacillaceae</taxon>
        <taxon>Neobacillus</taxon>
    </lineage>
</organism>
<dbReference type="PANTHER" id="PTHR41324">
    <property type="entry name" value="MEMBRANE PROTEIN-RELATED"/>
    <property type="match status" value="1"/>
</dbReference>
<gene>
    <name evidence="2" type="ORF">BACCIP111895_01829</name>
</gene>
<evidence type="ECO:0008006" key="4">
    <source>
        <dbReference type="Google" id="ProtNLM"/>
    </source>
</evidence>
<feature type="transmembrane region" description="Helical" evidence="1">
    <location>
        <begin position="235"/>
        <end position="262"/>
    </location>
</feature>
<evidence type="ECO:0000313" key="3">
    <source>
        <dbReference type="Proteomes" id="UP000838308"/>
    </source>
</evidence>
<keyword evidence="1" id="KW-1133">Transmembrane helix</keyword>
<reference evidence="2" key="1">
    <citation type="submission" date="2022-04" db="EMBL/GenBank/DDBJ databases">
        <authorList>
            <person name="Criscuolo A."/>
        </authorList>
    </citation>
    <scope>NUCLEOTIDE SEQUENCE</scope>
    <source>
        <strain evidence="2">CIP111895</strain>
    </source>
</reference>
<feature type="transmembrane region" description="Helical" evidence="1">
    <location>
        <begin position="99"/>
        <end position="118"/>
    </location>
</feature>
<comment type="caution">
    <text evidence="2">The sequence shown here is derived from an EMBL/GenBank/DDBJ whole genome shotgun (WGS) entry which is preliminary data.</text>
</comment>
<feature type="transmembrane region" description="Helical" evidence="1">
    <location>
        <begin position="213"/>
        <end position="229"/>
    </location>
</feature>
<evidence type="ECO:0000256" key="1">
    <source>
        <dbReference type="SAM" id="Phobius"/>
    </source>
</evidence>
<feature type="transmembrane region" description="Helical" evidence="1">
    <location>
        <begin position="274"/>
        <end position="296"/>
    </location>
</feature>
<dbReference type="PANTHER" id="PTHR41324:SF1">
    <property type="entry name" value="DUF2232 DOMAIN-CONTAINING PROTEIN"/>
    <property type="match status" value="1"/>
</dbReference>
<feature type="transmembrane region" description="Helical" evidence="1">
    <location>
        <begin position="168"/>
        <end position="192"/>
    </location>
</feature>
<dbReference type="InterPro" id="IPR018710">
    <property type="entry name" value="DUF2232"/>
</dbReference>
<sequence>MKNVRKLTEGAILLAAFTVLLLITIYIPIIGSFLNMLLPLPFMLFSAKNSVKNIAAFFLAAIILSFIAGSFLGLGFMLLYGVIGVVIGFMLQKNKSRTTILISSSLIFMAGLVIYYVVSVAFLQVNIIQELKVALNEGVINSQDMLKSMGKEDQIELLNKKIKMIETLAPYFLIMLSIMGTFIIQWVNFPILKRFGVKVEPWGSFRNLSLPRSLLWYYLIAIGVDILVHPEQGTYLYTVVINARYILEMFLLFQGFAFIFYIFHQRSIAKGFTFLLVILAFMIPIIHYIILLLGIMDLGFDYRKRFEKKE</sequence>
<keyword evidence="1" id="KW-0472">Membrane</keyword>